<dbReference type="Pfam" id="PF09723">
    <property type="entry name" value="Zn_ribbon_8"/>
    <property type="match status" value="1"/>
</dbReference>
<feature type="domain" description="Putative regulatory protein FmdB zinc ribbon" evidence="1">
    <location>
        <begin position="1"/>
        <end position="41"/>
    </location>
</feature>
<reference evidence="2" key="1">
    <citation type="submission" date="2020-10" db="EMBL/GenBank/DDBJ databases">
        <title>Connecting structure to function with the recovery of over 1000 high-quality activated sludge metagenome-assembled genomes encoding full-length rRNA genes using long-read sequencing.</title>
        <authorList>
            <person name="Singleton C.M."/>
            <person name="Petriglieri F."/>
            <person name="Kristensen J.M."/>
            <person name="Kirkegaard R.H."/>
            <person name="Michaelsen T.Y."/>
            <person name="Andersen M.H."/>
            <person name="Karst S.M."/>
            <person name="Dueholm M.S."/>
            <person name="Nielsen P.H."/>
            <person name="Albertsen M."/>
        </authorList>
    </citation>
    <scope>NUCLEOTIDE SEQUENCE</scope>
    <source>
        <strain evidence="2">Bjer_18-Q3-R1-45_BAT3C.347</strain>
    </source>
</reference>
<accession>A0A9D7DZ61</accession>
<dbReference type="Proteomes" id="UP000807785">
    <property type="component" value="Unassembled WGS sequence"/>
</dbReference>
<proteinExistence type="predicted"/>
<dbReference type="NCBIfam" id="TIGR02605">
    <property type="entry name" value="CxxC_CxxC_SSSS"/>
    <property type="match status" value="1"/>
</dbReference>
<comment type="caution">
    <text evidence="2">The sequence shown here is derived from an EMBL/GenBank/DDBJ whole genome shotgun (WGS) entry which is preliminary data.</text>
</comment>
<name>A0A9D7DZ61_9PROT</name>
<dbReference type="AlphaFoldDB" id="A0A9D7DZ61"/>
<evidence type="ECO:0000259" key="1">
    <source>
        <dbReference type="SMART" id="SM00834"/>
    </source>
</evidence>
<protein>
    <submittedName>
        <fullName evidence="2">Zinc ribbon domain-containing protein</fullName>
    </submittedName>
</protein>
<sequence length="75" mass="7597">MPIYEYACAACGKEFEQLVRTSSPAPACPGCKSTDLRKKLSTFAAVSGTATGAGELPGPCGSCGHPDGPGACRFN</sequence>
<evidence type="ECO:0000313" key="3">
    <source>
        <dbReference type="Proteomes" id="UP000807785"/>
    </source>
</evidence>
<dbReference type="InterPro" id="IPR013429">
    <property type="entry name" value="Regulatory_FmdB_Zinc_ribbon"/>
</dbReference>
<gene>
    <name evidence="2" type="ORF">IPH26_11815</name>
</gene>
<organism evidence="2 3">
    <name type="scientific">Candidatus Methylophosphatis roskildensis</name>
    <dbReference type="NCBI Taxonomy" id="2899263"/>
    <lineage>
        <taxon>Bacteria</taxon>
        <taxon>Pseudomonadati</taxon>
        <taxon>Pseudomonadota</taxon>
        <taxon>Betaproteobacteria</taxon>
        <taxon>Nitrosomonadales</taxon>
        <taxon>Sterolibacteriaceae</taxon>
        <taxon>Candidatus Methylophosphatis</taxon>
    </lineage>
</organism>
<evidence type="ECO:0000313" key="2">
    <source>
        <dbReference type="EMBL" id="MBK6973588.1"/>
    </source>
</evidence>
<dbReference type="SMART" id="SM00834">
    <property type="entry name" value="CxxC_CXXC_SSSS"/>
    <property type="match status" value="1"/>
</dbReference>
<dbReference type="EMBL" id="JADJEV010000003">
    <property type="protein sequence ID" value="MBK6973588.1"/>
    <property type="molecule type" value="Genomic_DNA"/>
</dbReference>